<keyword evidence="7" id="KW-0520">NAD</keyword>
<keyword evidence="6" id="KW-0411">Iron-sulfur</keyword>
<dbReference type="InterPro" id="IPR015881">
    <property type="entry name" value="ARHD_Rieske_2Fe_2S"/>
</dbReference>
<keyword evidence="2" id="KW-0001">2Fe-2S</keyword>
<dbReference type="PROSITE" id="PS00570">
    <property type="entry name" value="RING_HYDROXYL_ALPHA"/>
    <property type="match status" value="1"/>
</dbReference>
<evidence type="ECO:0000256" key="2">
    <source>
        <dbReference type="ARBA" id="ARBA00022714"/>
    </source>
</evidence>
<evidence type="ECO:0000256" key="7">
    <source>
        <dbReference type="ARBA" id="ARBA00023027"/>
    </source>
</evidence>
<keyword evidence="9" id="KW-0223">Dioxygenase</keyword>
<dbReference type="InterPro" id="IPR015879">
    <property type="entry name" value="Ring_hydroxy_dOase_asu_C_dom"/>
</dbReference>
<dbReference type="RefSeq" id="WP_377788343.1">
    <property type="nucleotide sequence ID" value="NZ_JBHLYQ010000023.1"/>
</dbReference>
<evidence type="ECO:0000256" key="4">
    <source>
        <dbReference type="ARBA" id="ARBA00023002"/>
    </source>
</evidence>
<dbReference type="EC" id="1.14.13.-" evidence="9"/>
<proteinExistence type="predicted"/>
<evidence type="ECO:0000256" key="6">
    <source>
        <dbReference type="ARBA" id="ARBA00023014"/>
    </source>
</evidence>
<dbReference type="Proteomes" id="UP001589788">
    <property type="component" value="Unassembled WGS sequence"/>
</dbReference>
<keyword evidence="5" id="KW-0408">Iron</keyword>
<evidence type="ECO:0000256" key="1">
    <source>
        <dbReference type="ARBA" id="ARBA00001962"/>
    </source>
</evidence>
<dbReference type="CDD" id="cd03469">
    <property type="entry name" value="Rieske_RO_Alpha_N"/>
    <property type="match status" value="1"/>
</dbReference>
<accession>A0ABV6C0Q7</accession>
<keyword evidence="3" id="KW-0479">Metal-binding</keyword>
<comment type="cofactor">
    <cofactor evidence="1">
        <name>Fe cation</name>
        <dbReference type="ChEBI" id="CHEBI:24875"/>
    </cofactor>
</comment>
<dbReference type="GO" id="GO:0051213">
    <property type="term" value="F:dioxygenase activity"/>
    <property type="evidence" value="ECO:0007669"/>
    <property type="project" value="UniProtKB-KW"/>
</dbReference>
<dbReference type="InterPro" id="IPR017941">
    <property type="entry name" value="Rieske_2Fe-2S"/>
</dbReference>
<dbReference type="Gene3D" id="3.90.380.10">
    <property type="entry name" value="Naphthalene 1,2-dioxygenase Alpha Subunit, Chain A, domain 1"/>
    <property type="match status" value="2"/>
</dbReference>
<dbReference type="CDD" id="cd00680">
    <property type="entry name" value="RHO_alpha_C"/>
    <property type="match status" value="1"/>
</dbReference>
<name>A0ABV6C0Q7_9ACTN</name>
<organism evidence="9 10">
    <name type="scientific">Aciditerrimonas ferrireducens</name>
    <dbReference type="NCBI Taxonomy" id="667306"/>
    <lineage>
        <taxon>Bacteria</taxon>
        <taxon>Bacillati</taxon>
        <taxon>Actinomycetota</taxon>
        <taxon>Acidimicrobiia</taxon>
        <taxon>Acidimicrobiales</taxon>
        <taxon>Acidimicrobiaceae</taxon>
        <taxon>Aciditerrimonas</taxon>
    </lineage>
</organism>
<dbReference type="InterPro" id="IPR036922">
    <property type="entry name" value="Rieske_2Fe-2S_sf"/>
</dbReference>
<dbReference type="PANTHER" id="PTHR43756:SF5">
    <property type="entry name" value="CHOLINE MONOOXYGENASE, CHLOROPLASTIC"/>
    <property type="match status" value="1"/>
</dbReference>
<dbReference type="Pfam" id="PF00848">
    <property type="entry name" value="Ring_hydroxyl_A"/>
    <property type="match status" value="1"/>
</dbReference>
<dbReference type="EMBL" id="JBHLYQ010000023">
    <property type="protein sequence ID" value="MFC0081262.1"/>
    <property type="molecule type" value="Genomic_DNA"/>
</dbReference>
<evidence type="ECO:0000256" key="3">
    <source>
        <dbReference type="ARBA" id="ARBA00022723"/>
    </source>
</evidence>
<dbReference type="PROSITE" id="PS51296">
    <property type="entry name" value="RIESKE"/>
    <property type="match status" value="1"/>
</dbReference>
<keyword evidence="4 9" id="KW-0560">Oxidoreductase</keyword>
<dbReference type="Pfam" id="PF00355">
    <property type="entry name" value="Rieske"/>
    <property type="match status" value="1"/>
</dbReference>
<sequence length="372" mass="40886">MSTVALLDRIPSLRLLDPAGRWVDRRLVYQDPAFLALERRTLWPSHWLAALPLEDLARPGAVVPLDLAGVPLLAVRDAESVRLLSNVCRHRAMRLCATAGQHQALTCPYHGWRYALDGQLLMAPQRARELPDLDPTRLRLAEVPSTELAGLLLGRLESPGDAAPRSFPSDSDDPVALVAKELADHDPPTLPVVLRRTLVAACNWKLLVENHLDGYHLWYLHQRSLGAYDHRRFTSRFRPDGTWTSFEPLRPAAPPPSGLVPVPNLSRVGMGAHLLFPGLLIVTTPWWLATAWLEPLAPDRTRLHLVVRGTEGSDPEALLDDVLGFVREDIDACEAVQAALGSGVPEGPLARTLEADLVGFRRVVAEICGAPA</sequence>
<protein>
    <submittedName>
        <fullName evidence="9">Aromatic ring-hydroxylating dioxygenase subunit alpha</fullName>
        <ecNumber evidence="9">1.14.13.-</ecNumber>
    </submittedName>
</protein>
<dbReference type="SUPFAM" id="SSF50022">
    <property type="entry name" value="ISP domain"/>
    <property type="match status" value="1"/>
</dbReference>
<dbReference type="Gene3D" id="2.102.10.10">
    <property type="entry name" value="Rieske [2Fe-2S] iron-sulphur domain"/>
    <property type="match status" value="1"/>
</dbReference>
<reference evidence="9 10" key="1">
    <citation type="submission" date="2024-09" db="EMBL/GenBank/DDBJ databases">
        <authorList>
            <person name="Sun Q."/>
            <person name="Mori K."/>
        </authorList>
    </citation>
    <scope>NUCLEOTIDE SEQUENCE [LARGE SCALE GENOMIC DNA]</scope>
    <source>
        <strain evidence="9 10">JCM 15389</strain>
    </source>
</reference>
<evidence type="ECO:0000259" key="8">
    <source>
        <dbReference type="PROSITE" id="PS51296"/>
    </source>
</evidence>
<feature type="domain" description="Rieske" evidence="8">
    <location>
        <begin position="49"/>
        <end position="154"/>
    </location>
</feature>
<evidence type="ECO:0000313" key="9">
    <source>
        <dbReference type="EMBL" id="MFC0081262.1"/>
    </source>
</evidence>
<evidence type="ECO:0000256" key="5">
    <source>
        <dbReference type="ARBA" id="ARBA00023004"/>
    </source>
</evidence>
<dbReference type="SUPFAM" id="SSF55961">
    <property type="entry name" value="Bet v1-like"/>
    <property type="match status" value="1"/>
</dbReference>
<dbReference type="PANTHER" id="PTHR43756">
    <property type="entry name" value="CHOLINE MONOOXYGENASE, CHLOROPLASTIC"/>
    <property type="match status" value="1"/>
</dbReference>
<keyword evidence="10" id="KW-1185">Reference proteome</keyword>
<gene>
    <name evidence="9" type="ORF">ACFFRE_03690</name>
</gene>
<comment type="caution">
    <text evidence="9">The sequence shown here is derived from an EMBL/GenBank/DDBJ whole genome shotgun (WGS) entry which is preliminary data.</text>
</comment>
<evidence type="ECO:0000313" key="10">
    <source>
        <dbReference type="Proteomes" id="UP001589788"/>
    </source>
</evidence>
<dbReference type="InterPro" id="IPR001663">
    <property type="entry name" value="Rng_hydr_dOase-A"/>
</dbReference>